<gene>
    <name evidence="2" type="ORF">V1264_017213</name>
</gene>
<evidence type="ECO:0000256" key="1">
    <source>
        <dbReference type="SAM" id="SignalP"/>
    </source>
</evidence>
<dbReference type="EMBL" id="JBAMIC010000007">
    <property type="protein sequence ID" value="KAK7105890.1"/>
    <property type="molecule type" value="Genomic_DNA"/>
</dbReference>
<dbReference type="AlphaFoldDB" id="A0AAN9GGH4"/>
<dbReference type="Proteomes" id="UP001374579">
    <property type="component" value="Unassembled WGS sequence"/>
</dbReference>
<keyword evidence="1" id="KW-0732">Signal</keyword>
<name>A0AAN9GGH4_9CAEN</name>
<feature type="signal peptide" evidence="1">
    <location>
        <begin position="1"/>
        <end position="21"/>
    </location>
</feature>
<comment type="caution">
    <text evidence="2">The sequence shown here is derived from an EMBL/GenBank/DDBJ whole genome shotgun (WGS) entry which is preliminary data.</text>
</comment>
<protein>
    <submittedName>
        <fullName evidence="2">Uncharacterized protein</fullName>
    </submittedName>
</protein>
<reference evidence="2 3" key="1">
    <citation type="submission" date="2024-02" db="EMBL/GenBank/DDBJ databases">
        <title>Chromosome-scale genome assembly of the rough periwinkle Littorina saxatilis.</title>
        <authorList>
            <person name="De Jode A."/>
            <person name="Faria R."/>
            <person name="Formenti G."/>
            <person name="Sims Y."/>
            <person name="Smith T.P."/>
            <person name="Tracey A."/>
            <person name="Wood J.M.D."/>
            <person name="Zagrodzka Z.B."/>
            <person name="Johannesson K."/>
            <person name="Butlin R.K."/>
            <person name="Leder E.H."/>
        </authorList>
    </citation>
    <scope>NUCLEOTIDE SEQUENCE [LARGE SCALE GENOMIC DNA]</scope>
    <source>
        <strain evidence="2">Snail1</strain>
        <tissue evidence="2">Muscle</tissue>
    </source>
</reference>
<evidence type="ECO:0000313" key="3">
    <source>
        <dbReference type="Proteomes" id="UP001374579"/>
    </source>
</evidence>
<feature type="chain" id="PRO_5042835074" evidence="1">
    <location>
        <begin position="22"/>
        <end position="226"/>
    </location>
</feature>
<proteinExistence type="predicted"/>
<evidence type="ECO:0000313" key="2">
    <source>
        <dbReference type="EMBL" id="KAK7105890.1"/>
    </source>
</evidence>
<sequence>MEFFGVCCLVLFCSIVPGTKPMQWATPLEDWATLYLTEGDDLQIDWDFVLGEGESMEEIRWRIFLEPPFFHEIAAQDGRNPERPFYVRDFYDWGAIKQYKNAGLILSNPPTHGERGIIQVSVETTQGERVCCPYPPTSLFVRNVVYVVNGTRPKSPEEVTKEKEDERRHNSFSSLYPATLQQIRDCPWCTEPWRRRVIVHSSARANRAATVSWLPVLFVCTWVLGR</sequence>
<organism evidence="2 3">
    <name type="scientific">Littorina saxatilis</name>
    <dbReference type="NCBI Taxonomy" id="31220"/>
    <lineage>
        <taxon>Eukaryota</taxon>
        <taxon>Metazoa</taxon>
        <taxon>Spiralia</taxon>
        <taxon>Lophotrochozoa</taxon>
        <taxon>Mollusca</taxon>
        <taxon>Gastropoda</taxon>
        <taxon>Caenogastropoda</taxon>
        <taxon>Littorinimorpha</taxon>
        <taxon>Littorinoidea</taxon>
        <taxon>Littorinidae</taxon>
        <taxon>Littorina</taxon>
    </lineage>
</organism>
<keyword evidence="3" id="KW-1185">Reference proteome</keyword>
<accession>A0AAN9GGH4</accession>